<evidence type="ECO:0000256" key="2">
    <source>
        <dbReference type="ARBA" id="ARBA00023002"/>
    </source>
</evidence>
<evidence type="ECO:0000313" key="4">
    <source>
        <dbReference type="EMBL" id="UPM42221.1"/>
    </source>
</evidence>
<evidence type="ECO:0000256" key="3">
    <source>
        <dbReference type="SAM" id="MobiDB-lite"/>
    </source>
</evidence>
<organism evidence="4 5">
    <name type="scientific">Halocatena salina</name>
    <dbReference type="NCBI Taxonomy" id="2934340"/>
    <lineage>
        <taxon>Archaea</taxon>
        <taxon>Methanobacteriati</taxon>
        <taxon>Methanobacteriota</taxon>
        <taxon>Stenosarchaea group</taxon>
        <taxon>Halobacteria</taxon>
        <taxon>Halobacteriales</taxon>
        <taxon>Natronomonadaceae</taxon>
        <taxon>Halocatena</taxon>
    </lineage>
</organism>
<dbReference type="GO" id="GO:0016491">
    <property type="term" value="F:oxidoreductase activity"/>
    <property type="evidence" value="ECO:0007669"/>
    <property type="project" value="UniProtKB-KW"/>
</dbReference>
<dbReference type="EMBL" id="CP096019">
    <property type="protein sequence ID" value="UPM42221.1"/>
    <property type="molecule type" value="Genomic_DNA"/>
</dbReference>
<accession>A0A8T9ZZI3</accession>
<reference evidence="4" key="1">
    <citation type="submission" date="2022-04" db="EMBL/GenBank/DDBJ databases">
        <title>Halocatena sp. nov., isolated from a salt lake.</title>
        <authorList>
            <person name="Cui H.-L."/>
        </authorList>
    </citation>
    <scope>NUCLEOTIDE SEQUENCE</scope>
    <source>
        <strain evidence="4">AD-1</strain>
    </source>
</reference>
<name>A0A8T9ZZI3_9EURY</name>
<dbReference type="KEGG" id="haad:MW046_09645"/>
<dbReference type="Proteomes" id="UP000831768">
    <property type="component" value="Chromosome"/>
</dbReference>
<dbReference type="InterPro" id="IPR036291">
    <property type="entry name" value="NAD(P)-bd_dom_sf"/>
</dbReference>
<sequence>MHAAAGTTLTNERVVVIDGYSSVGLATARAIADQGGEALITGRPDDPLRGTSSQEADTEPESAPLDRARIDERELESTNEAAVETFLGTTQFDHLVCAGSVRPTGGVTETDTETFRAMLDSVFWRSYYAAKHGVEQLGDDGSVTFVTGTTAQRPAVQFSAAGIANAALETLMKYLAVETGPVRVNAVSPGRVDTIGLADDTRQTVARALPAHRIGEPEDVADAVLFAVLNPHTTGTVIRVDGGDLLV</sequence>
<dbReference type="RefSeq" id="WP_247992896.1">
    <property type="nucleotide sequence ID" value="NZ_CP096019.1"/>
</dbReference>
<gene>
    <name evidence="4" type="ORF">MW046_09645</name>
</gene>
<keyword evidence="5" id="KW-1185">Reference proteome</keyword>
<proteinExistence type="inferred from homology"/>
<keyword evidence="2" id="KW-0560">Oxidoreductase</keyword>
<dbReference type="AlphaFoldDB" id="A0A8T9ZZI3"/>
<feature type="region of interest" description="Disordered" evidence="3">
    <location>
        <begin position="37"/>
        <end position="66"/>
    </location>
</feature>
<dbReference type="PRINTS" id="PR00081">
    <property type="entry name" value="GDHRDH"/>
</dbReference>
<dbReference type="PANTHER" id="PTHR43477">
    <property type="entry name" value="DIHYDROANTICAPSIN 7-DEHYDROGENASE"/>
    <property type="match status" value="1"/>
</dbReference>
<dbReference type="InterPro" id="IPR002347">
    <property type="entry name" value="SDR_fam"/>
</dbReference>
<dbReference type="PANTHER" id="PTHR43477:SF1">
    <property type="entry name" value="DIHYDROANTICAPSIN 7-DEHYDROGENASE"/>
    <property type="match status" value="1"/>
</dbReference>
<dbReference type="Pfam" id="PF13561">
    <property type="entry name" value="adh_short_C2"/>
    <property type="match status" value="1"/>
</dbReference>
<protein>
    <submittedName>
        <fullName evidence="4">SDR family oxidoreductase</fullName>
    </submittedName>
</protein>
<evidence type="ECO:0000313" key="5">
    <source>
        <dbReference type="Proteomes" id="UP000831768"/>
    </source>
</evidence>
<dbReference type="GeneID" id="71928310"/>
<dbReference type="InterPro" id="IPR051122">
    <property type="entry name" value="SDR_DHRS6-like"/>
</dbReference>
<comment type="similarity">
    <text evidence="1">Belongs to the short-chain dehydrogenases/reductases (SDR) family.</text>
</comment>
<dbReference type="Gene3D" id="3.40.50.720">
    <property type="entry name" value="NAD(P)-binding Rossmann-like Domain"/>
    <property type="match status" value="1"/>
</dbReference>
<dbReference type="SUPFAM" id="SSF51735">
    <property type="entry name" value="NAD(P)-binding Rossmann-fold domains"/>
    <property type="match status" value="1"/>
</dbReference>
<evidence type="ECO:0000256" key="1">
    <source>
        <dbReference type="ARBA" id="ARBA00006484"/>
    </source>
</evidence>